<sequence length="248" mass="27399">MNGNSRMKKVARRGLGILLAGVGLASLGACGFQPLYGRQAGQKDAAVNAQLKDVYVANIPTRFGQELRLGLQKEMAGDGPERPEGYILRVNATASLESIDIHQDNTSGRTRGVGWADWRLYRVGDTSKVLARGYARTLDGFNMNIEQYFAQTLNNETLYKRIGESLAHDITMQVAVWFRAHQSLGEEKSIRPGRDPYLDRLPGTQRTDMRYIGVDGFPANATGRSSNNASTWTGEDSRNLEDEEDNGL</sequence>
<accession>A0A7U7G4R3</accession>
<dbReference type="RefSeq" id="WP_227431506.1">
    <property type="nucleotide sequence ID" value="NZ_CBLY010000002.1"/>
</dbReference>
<gene>
    <name evidence="2" type="ORF">SACS_0395</name>
</gene>
<reference evidence="2 3" key="2">
    <citation type="journal article" date="2014" name="PLoS ONE">
        <title>Evolution of mitochondria reconstructed from the energy metabolism of living bacteria.</title>
        <authorList>
            <person name="Degli Esposti M."/>
            <person name="Chouaia B."/>
            <person name="Comandatore F."/>
            <person name="Crotti E."/>
            <person name="Sassera D."/>
            <person name="Lievens P.M."/>
            <person name="Daffonchio D."/>
            <person name="Bandi C."/>
        </authorList>
    </citation>
    <scope>NUCLEOTIDE SEQUENCE [LARGE SCALE GENOMIC DNA]</scope>
    <source>
        <strain evidence="3">AM169</strain>
    </source>
</reference>
<evidence type="ECO:0000313" key="2">
    <source>
        <dbReference type="EMBL" id="CDG33133.1"/>
    </source>
</evidence>
<protein>
    <recommendedName>
        <fullName evidence="4">Lipoprotein</fullName>
    </recommendedName>
</protein>
<dbReference type="EMBL" id="CBLY010000002">
    <property type="protein sequence ID" value="CDG33133.1"/>
    <property type="molecule type" value="Genomic_DNA"/>
</dbReference>
<evidence type="ECO:0000313" key="3">
    <source>
        <dbReference type="Proteomes" id="UP000027590"/>
    </source>
</evidence>
<organism evidence="2 3">
    <name type="scientific">Parasaccharibacter apium</name>
    <dbReference type="NCBI Taxonomy" id="1510841"/>
    <lineage>
        <taxon>Bacteria</taxon>
        <taxon>Pseudomonadati</taxon>
        <taxon>Pseudomonadota</taxon>
        <taxon>Alphaproteobacteria</taxon>
        <taxon>Acetobacterales</taxon>
        <taxon>Acetobacteraceae</taxon>
        <taxon>Parasaccharibacter</taxon>
    </lineage>
</organism>
<comment type="caution">
    <text evidence="2">The sequence shown here is derived from an EMBL/GenBank/DDBJ whole genome shotgun (WGS) entry which is preliminary data.</text>
</comment>
<proteinExistence type="predicted"/>
<feature type="compositionally biased region" description="Polar residues" evidence="1">
    <location>
        <begin position="222"/>
        <end position="234"/>
    </location>
</feature>
<dbReference type="PROSITE" id="PS51257">
    <property type="entry name" value="PROKAR_LIPOPROTEIN"/>
    <property type="match status" value="1"/>
</dbReference>
<feature type="region of interest" description="Disordered" evidence="1">
    <location>
        <begin position="217"/>
        <end position="248"/>
    </location>
</feature>
<evidence type="ECO:0008006" key="4">
    <source>
        <dbReference type="Google" id="ProtNLM"/>
    </source>
</evidence>
<reference evidence="2 3" key="1">
    <citation type="journal article" date="2014" name="Genome Biol. Evol.">
        <title>Acetic acid bacteria genomes reveal functional traits for adaptation to life in insect guts.</title>
        <authorList>
            <person name="Chouaia B."/>
            <person name="Gaiarsa S."/>
            <person name="Crotti E."/>
            <person name="Comandatore F."/>
            <person name="Degli Esposti M."/>
            <person name="Ricci I."/>
            <person name="Alma A."/>
            <person name="Favia G."/>
            <person name="Bandi C."/>
            <person name="Daffonchio D."/>
        </authorList>
    </citation>
    <scope>NUCLEOTIDE SEQUENCE [LARGE SCALE GENOMIC DNA]</scope>
    <source>
        <strain evidence="3">AM169</strain>
    </source>
</reference>
<name>A0A7U7G4R3_9PROT</name>
<dbReference type="Gene3D" id="3.30.160.150">
    <property type="entry name" value="Lipoprotein like domain"/>
    <property type="match status" value="1"/>
</dbReference>
<dbReference type="AlphaFoldDB" id="A0A7U7G4R3"/>
<evidence type="ECO:0000256" key="1">
    <source>
        <dbReference type="SAM" id="MobiDB-lite"/>
    </source>
</evidence>
<dbReference type="Proteomes" id="UP000027590">
    <property type="component" value="Unassembled WGS sequence"/>
</dbReference>